<dbReference type="EMBL" id="JH660688">
    <property type="protein sequence ID" value="EIM31388.1"/>
    <property type="molecule type" value="Genomic_DNA"/>
</dbReference>
<dbReference type="Proteomes" id="UP000053899">
    <property type="component" value="Unassembled WGS sequence"/>
</dbReference>
<evidence type="ECO:0000313" key="3">
    <source>
        <dbReference type="Proteomes" id="UP000053899"/>
    </source>
</evidence>
<dbReference type="HOGENOM" id="CLU_149395_0_0_4"/>
<keyword evidence="3" id="KW-1185">Reference proteome</keyword>
<evidence type="ECO:0000313" key="2">
    <source>
        <dbReference type="EMBL" id="EIM31388.1"/>
    </source>
</evidence>
<feature type="domain" description="VapC45 PIN like" evidence="1">
    <location>
        <begin position="6"/>
        <end position="90"/>
    </location>
</feature>
<dbReference type="Pfam" id="PF18478">
    <property type="entry name" value="PIN_10"/>
    <property type="match status" value="1"/>
</dbReference>
<name>I4Z596_9BURK</name>
<organism evidence="2 3">
    <name type="scientific">Leptothrix ochracea L12</name>
    <dbReference type="NCBI Taxonomy" id="735332"/>
    <lineage>
        <taxon>Bacteria</taxon>
        <taxon>Pseudomonadati</taxon>
        <taxon>Pseudomonadota</taxon>
        <taxon>Betaproteobacteria</taxon>
        <taxon>Burkholderiales</taxon>
        <taxon>Sphaerotilaceae</taxon>
        <taxon>Leptothrix</taxon>
    </lineage>
</organism>
<dbReference type="InterPro" id="IPR041375">
    <property type="entry name" value="VapC45_PIN-like"/>
</dbReference>
<accession>I4Z596</accession>
<proteinExistence type="predicted"/>
<reference evidence="2 3" key="1">
    <citation type="submission" date="2012-04" db="EMBL/GenBank/DDBJ databases">
        <title>Improved High-Quality Draft sequence of Leptothrix ochracea L12.</title>
        <authorList>
            <consortium name="US DOE Joint Genome Institute"/>
            <person name="Lucas S."/>
            <person name="Han J."/>
            <person name="Lapidus A."/>
            <person name="Cheng J.-F."/>
            <person name="Goodwin L."/>
            <person name="Pitluck S."/>
            <person name="Peters L."/>
            <person name="Zeytun A."/>
            <person name="Detter J.C."/>
            <person name="Han C."/>
            <person name="Tapia R."/>
            <person name="Land M."/>
            <person name="Hauser L."/>
            <person name="Kyrpides N."/>
            <person name="Ivanova N."/>
            <person name="Pagani I."/>
            <person name="Stepanauskas R."/>
            <person name="Masland D."/>
            <person name="Poulton N."/>
            <person name="Emerson D."/>
            <person name="Fleming E."/>
            <person name="Woyke T."/>
        </authorList>
    </citation>
    <scope>NUCLEOTIDE SEQUENCE [LARGE SCALE GENOMIC DNA]</scope>
    <source>
        <strain evidence="2 3">L12</strain>
    </source>
</reference>
<sequence length="140" mass="15937">MALNLKFLFDNNLSPHLAAGMAEFSKTDVRVAQVVHLRSRFAANTPDEIWLPALATEGGWSIISCDQFKKTTAERELVRRHGLCVFVLDKQWAGKPFWEMSANFVTWWPTILGVAELTSKAAYRVPYKRQGQKTLEQIRA</sequence>
<gene>
    <name evidence="2" type="ORF">LepocDRAFT_00001160</name>
</gene>
<protein>
    <recommendedName>
        <fullName evidence="1">VapC45 PIN like domain-containing protein</fullName>
    </recommendedName>
</protein>
<dbReference type="AlphaFoldDB" id="I4Z596"/>
<evidence type="ECO:0000259" key="1">
    <source>
        <dbReference type="Pfam" id="PF18478"/>
    </source>
</evidence>